<dbReference type="GO" id="GO:0016706">
    <property type="term" value="F:2-oxoglutarate-dependent dioxygenase activity"/>
    <property type="evidence" value="ECO:0007669"/>
    <property type="project" value="UniProtKB-ARBA"/>
</dbReference>
<protein>
    <submittedName>
        <fullName evidence="2">Chlorinating enzyme</fullName>
    </submittedName>
</protein>
<gene>
    <name evidence="2" type="ORF">CRM94_15270</name>
</gene>
<comment type="caution">
    <text evidence="2">The sequence shown here is derived from an EMBL/GenBank/DDBJ whole genome shotgun (WGS) entry which is preliminary data.</text>
</comment>
<evidence type="ECO:0000313" key="3">
    <source>
        <dbReference type="Proteomes" id="UP000220629"/>
    </source>
</evidence>
<dbReference type="AlphaFoldDB" id="A0A2A7SIB7"/>
<sequence length="315" mass="36066">MDALTTTRNFQLTDEELASFRKNGYLGPFTLYSPEEMKAEWRKARLRLLDRSHAAYQDLDAVSGQTNIANYDRHLDDDFLADHIMRAEICDRVSGILGPDVICWRTEFFPKYPGDEGTDWHQADTFANASGKPQIVWPENREFGGTITVWTAFTDAMKDTGCLQFIPGTHTAMNYDETKRMRYDPDALTGVEKDGMRRGFFGYDYRELQIDKDWKPDEAAAAAMEMKAGQFIIFWSTLMHASYPHAGKTEEMRMGFASRYVPSSVHVYPDTDYVEEYGGKISLERYGSVQVVGDHTPAYNRMVTHTTRGKKFERG</sequence>
<dbReference type="GO" id="GO:0005506">
    <property type="term" value="F:iron ion binding"/>
    <property type="evidence" value="ECO:0007669"/>
    <property type="project" value="UniProtKB-ARBA"/>
</dbReference>
<comment type="cofactor">
    <cofactor evidence="1">
        <name>Fe(2+)</name>
        <dbReference type="ChEBI" id="CHEBI:29033"/>
    </cofactor>
</comment>
<dbReference type="PANTHER" id="PTHR20883:SF48">
    <property type="entry name" value="ECTOINE DIOXYGENASE"/>
    <property type="match status" value="1"/>
</dbReference>
<proteinExistence type="predicted"/>
<organism evidence="2 3">
    <name type="scientific">Burkholderia gladioli</name>
    <name type="common">Pseudomonas marginata</name>
    <name type="synonym">Phytomonas marginata</name>
    <dbReference type="NCBI Taxonomy" id="28095"/>
    <lineage>
        <taxon>Bacteria</taxon>
        <taxon>Pseudomonadati</taxon>
        <taxon>Pseudomonadota</taxon>
        <taxon>Betaproteobacteria</taxon>
        <taxon>Burkholderiales</taxon>
        <taxon>Burkholderiaceae</taxon>
        <taxon>Burkholderia</taxon>
    </lineage>
</organism>
<dbReference type="SUPFAM" id="SSF51197">
    <property type="entry name" value="Clavaminate synthase-like"/>
    <property type="match status" value="1"/>
</dbReference>
<name>A0A2A7SIB7_BURGA</name>
<dbReference type="EMBL" id="PDDY01000001">
    <property type="protein sequence ID" value="PEH43397.1"/>
    <property type="molecule type" value="Genomic_DNA"/>
</dbReference>
<dbReference type="InterPro" id="IPR010092">
    <property type="entry name" value="Chlorin_enz"/>
</dbReference>
<dbReference type="RefSeq" id="WP_096751708.1">
    <property type="nucleotide sequence ID" value="NZ_CADEPO010000008.1"/>
</dbReference>
<evidence type="ECO:0000313" key="2">
    <source>
        <dbReference type="EMBL" id="PEH43397.1"/>
    </source>
</evidence>
<dbReference type="InterPro" id="IPR008775">
    <property type="entry name" value="Phytyl_CoA_dOase-like"/>
</dbReference>
<dbReference type="Proteomes" id="UP000220629">
    <property type="component" value="Unassembled WGS sequence"/>
</dbReference>
<dbReference type="Pfam" id="PF05721">
    <property type="entry name" value="PhyH"/>
    <property type="match status" value="1"/>
</dbReference>
<reference evidence="3" key="1">
    <citation type="submission" date="2017-09" db="EMBL/GenBank/DDBJ databases">
        <title>FDA dAtabase for Regulatory Grade micrObial Sequences (FDA-ARGOS): Supporting development and validation of Infectious Disease Dx tests.</title>
        <authorList>
            <person name="Minogue T."/>
            <person name="Wolcott M."/>
            <person name="Wasieloski L."/>
            <person name="Aguilar W."/>
            <person name="Moore D."/>
            <person name="Tallon L."/>
            <person name="Sadzewicz L."/>
            <person name="Ott S."/>
            <person name="Zhao X."/>
            <person name="Nagaraj S."/>
            <person name="Vavikolanu K."/>
            <person name="Aluvathingal J."/>
            <person name="Nadendla S."/>
            <person name="Sichtig H."/>
        </authorList>
    </citation>
    <scope>NUCLEOTIDE SEQUENCE [LARGE SCALE GENOMIC DNA]</scope>
    <source>
        <strain evidence="3">FDAARGOS_390</strain>
    </source>
</reference>
<dbReference type="Gene3D" id="2.60.120.620">
    <property type="entry name" value="q2cbj1_9rhob like domain"/>
    <property type="match status" value="1"/>
</dbReference>
<dbReference type="NCBIfam" id="TIGR01762">
    <property type="entry name" value="chlorin-enz"/>
    <property type="match status" value="1"/>
</dbReference>
<accession>A0A2A7SIB7</accession>
<dbReference type="PANTHER" id="PTHR20883">
    <property type="entry name" value="PHYTANOYL-COA DIOXYGENASE DOMAIN CONTAINING 1"/>
    <property type="match status" value="1"/>
</dbReference>
<evidence type="ECO:0000256" key="1">
    <source>
        <dbReference type="ARBA" id="ARBA00001954"/>
    </source>
</evidence>